<protein>
    <submittedName>
        <fullName evidence="1">Uncharacterized protein</fullName>
    </submittedName>
</protein>
<reference evidence="1" key="1">
    <citation type="submission" date="2021-05" db="EMBL/GenBank/DDBJ databases">
        <authorList>
            <person name="Scholz U."/>
            <person name="Mascher M."/>
            <person name="Fiebig A."/>
        </authorList>
    </citation>
    <scope>NUCLEOTIDE SEQUENCE [LARGE SCALE GENOMIC DNA]</scope>
</reference>
<sequence>MVWPASKQQEAGGDRAEAKQHNVVKEVNKSGTPISMYQFPFHSLSLNKAKNIEVDRLRLSFTTTRKPTLVPVDSDEESDDDQECADDICSGLQILHAIPRKNKSRSTKKRVRKASYKEYYRIFN</sequence>
<accession>A0ACD5W846</accession>
<evidence type="ECO:0000313" key="1">
    <source>
        <dbReference type="EnsemblPlants" id="AVESA.00010b.r2.4AG0592950.1.CDS.1"/>
    </source>
</evidence>
<reference evidence="1" key="2">
    <citation type="submission" date="2025-09" db="UniProtKB">
        <authorList>
            <consortium name="EnsemblPlants"/>
        </authorList>
    </citation>
    <scope>IDENTIFICATION</scope>
</reference>
<keyword evidence="2" id="KW-1185">Reference proteome</keyword>
<dbReference type="Proteomes" id="UP001732700">
    <property type="component" value="Chromosome 4A"/>
</dbReference>
<evidence type="ECO:0000313" key="2">
    <source>
        <dbReference type="Proteomes" id="UP001732700"/>
    </source>
</evidence>
<name>A0ACD5W846_AVESA</name>
<proteinExistence type="predicted"/>
<organism evidence="1 2">
    <name type="scientific">Avena sativa</name>
    <name type="common">Oat</name>
    <dbReference type="NCBI Taxonomy" id="4498"/>
    <lineage>
        <taxon>Eukaryota</taxon>
        <taxon>Viridiplantae</taxon>
        <taxon>Streptophyta</taxon>
        <taxon>Embryophyta</taxon>
        <taxon>Tracheophyta</taxon>
        <taxon>Spermatophyta</taxon>
        <taxon>Magnoliopsida</taxon>
        <taxon>Liliopsida</taxon>
        <taxon>Poales</taxon>
        <taxon>Poaceae</taxon>
        <taxon>BOP clade</taxon>
        <taxon>Pooideae</taxon>
        <taxon>Poodae</taxon>
        <taxon>Poeae</taxon>
        <taxon>Poeae Chloroplast Group 1 (Aveneae type)</taxon>
        <taxon>Aveninae</taxon>
        <taxon>Avena</taxon>
    </lineage>
</organism>
<dbReference type="EnsemblPlants" id="AVESA.00010b.r2.4AG0592950.1">
    <property type="protein sequence ID" value="AVESA.00010b.r2.4AG0592950.1.CDS.1"/>
    <property type="gene ID" value="AVESA.00010b.r2.4AG0592950"/>
</dbReference>